<feature type="binding site" evidence="9">
    <location>
        <position position="101"/>
    </location>
    <ligand>
        <name>NAD(+)</name>
        <dbReference type="ChEBI" id="CHEBI:57540"/>
    </ligand>
</feature>
<dbReference type="InterPro" id="IPR001236">
    <property type="entry name" value="Lactate/malate_DH_N"/>
</dbReference>
<comment type="catalytic activity">
    <reaction evidence="6">
        <text>(S)-lactate + NAD(+) = pyruvate + NADH + H(+)</text>
        <dbReference type="Rhea" id="RHEA:23444"/>
        <dbReference type="ChEBI" id="CHEBI:15361"/>
        <dbReference type="ChEBI" id="CHEBI:15378"/>
        <dbReference type="ChEBI" id="CHEBI:16651"/>
        <dbReference type="ChEBI" id="CHEBI:57540"/>
        <dbReference type="ChEBI" id="CHEBI:57945"/>
        <dbReference type="EC" id="1.1.1.27"/>
    </reaction>
</comment>
<dbReference type="OrthoDB" id="9802969at2"/>
<organism evidence="13 14">
    <name type="scientific">Anaerospora hongkongensis</name>
    <dbReference type="NCBI Taxonomy" id="244830"/>
    <lineage>
        <taxon>Bacteria</taxon>
        <taxon>Bacillati</taxon>
        <taxon>Bacillota</taxon>
        <taxon>Negativicutes</taxon>
        <taxon>Selenomonadales</taxon>
        <taxon>Sporomusaceae</taxon>
        <taxon>Anaerospora</taxon>
    </lineage>
</organism>
<dbReference type="InterPro" id="IPR036291">
    <property type="entry name" value="NAD(P)-bd_dom_sf"/>
</dbReference>
<evidence type="ECO:0000256" key="9">
    <source>
        <dbReference type="PIRSR" id="PIRSR000102-3"/>
    </source>
</evidence>
<comment type="caution">
    <text evidence="13">The sequence shown here is derived from an EMBL/GenBank/DDBJ whole genome shotgun (WGS) entry which is preliminary data.</text>
</comment>
<evidence type="ECO:0000256" key="8">
    <source>
        <dbReference type="PIRSR" id="PIRSR000102-1"/>
    </source>
</evidence>
<accession>A0A4R1Q7W9</accession>
<keyword evidence="5 9" id="KW-0520">NAD</keyword>
<dbReference type="Pfam" id="PF00056">
    <property type="entry name" value="Ldh_1_N"/>
    <property type="match status" value="1"/>
</dbReference>
<feature type="domain" description="Lactate/malate dehydrogenase C-terminal" evidence="12">
    <location>
        <begin position="151"/>
        <end position="314"/>
    </location>
</feature>
<dbReference type="RefSeq" id="WP_132078506.1">
    <property type="nucleotide sequence ID" value="NZ_SLUI01000005.1"/>
</dbReference>
<evidence type="ECO:0000259" key="12">
    <source>
        <dbReference type="Pfam" id="PF02866"/>
    </source>
</evidence>
<dbReference type="PIRSF" id="PIRSF000102">
    <property type="entry name" value="Lac_mal_DH"/>
    <property type="match status" value="1"/>
</dbReference>
<dbReference type="InterPro" id="IPR001557">
    <property type="entry name" value="L-lactate/malate_DH"/>
</dbReference>
<dbReference type="AlphaFoldDB" id="A0A4R1Q7W9"/>
<evidence type="ECO:0000256" key="4">
    <source>
        <dbReference type="ARBA" id="ARBA00023002"/>
    </source>
</evidence>
<evidence type="ECO:0000256" key="3">
    <source>
        <dbReference type="ARBA" id="ARBA00012967"/>
    </source>
</evidence>
<evidence type="ECO:0000256" key="7">
    <source>
        <dbReference type="NCBIfam" id="TIGR01771"/>
    </source>
</evidence>
<evidence type="ECO:0000256" key="2">
    <source>
        <dbReference type="ARBA" id="ARBA00006054"/>
    </source>
</evidence>
<sequence>MSTTKTKLAIVGVGNVGSAVLNTALSLNLAAEIAVIDIKENKALGEALDSLHGAPFSLSPNIDVHAGGYEECRDADVIIIAAGPSILPGEPGDRLSLAGKNVQVMKEVMTSITQYTREAIIIMITNPLDITTYCAANCFDYPKNKLFGTGTSLETARLKQLLGSYYKVNPQDVQGFMLGEHGNSAFPAWSLISIAGIPSDQFEDYFTPEKPLDRASVGPSVINVAYDVLNNKGCTNYGIAMVACRIARAVFYDEHSIFPVSTTLEGEYGISGVSLSLPCRIGRAGVETRLAVPLHSEEIAKLKQSAANLTNVLQSVGLK</sequence>
<dbReference type="Gene3D" id="3.40.50.720">
    <property type="entry name" value="NAD(P)-binding Rossmann-like Domain"/>
    <property type="match status" value="1"/>
</dbReference>
<keyword evidence="14" id="KW-1185">Reference proteome</keyword>
<proteinExistence type="inferred from homology"/>
<dbReference type="NCBIfam" id="TIGR01771">
    <property type="entry name" value="L-LDH-NAD"/>
    <property type="match status" value="1"/>
</dbReference>
<dbReference type="InterPro" id="IPR022383">
    <property type="entry name" value="Lactate/malate_DH_C"/>
</dbReference>
<evidence type="ECO:0000256" key="6">
    <source>
        <dbReference type="ARBA" id="ARBA00049258"/>
    </source>
</evidence>
<evidence type="ECO:0000256" key="5">
    <source>
        <dbReference type="ARBA" id="ARBA00023027"/>
    </source>
</evidence>
<dbReference type="InterPro" id="IPR015955">
    <property type="entry name" value="Lactate_DH/Glyco_Ohase_4_C"/>
</dbReference>
<reference evidence="13 14" key="1">
    <citation type="submission" date="2019-03" db="EMBL/GenBank/DDBJ databases">
        <title>Genomic Encyclopedia of Type Strains, Phase IV (KMG-IV): sequencing the most valuable type-strain genomes for metagenomic binning, comparative biology and taxonomic classification.</title>
        <authorList>
            <person name="Goeker M."/>
        </authorList>
    </citation>
    <scope>NUCLEOTIDE SEQUENCE [LARGE SCALE GENOMIC DNA]</scope>
    <source>
        <strain evidence="13 14">DSM 15969</strain>
    </source>
</reference>
<dbReference type="GO" id="GO:0004459">
    <property type="term" value="F:L-lactate dehydrogenase (NAD+) activity"/>
    <property type="evidence" value="ECO:0007669"/>
    <property type="project" value="UniProtKB-UniRule"/>
</dbReference>
<dbReference type="Gene3D" id="3.90.110.10">
    <property type="entry name" value="Lactate dehydrogenase/glycoside hydrolase, family 4, C-terminal"/>
    <property type="match status" value="1"/>
</dbReference>
<dbReference type="PROSITE" id="PS00064">
    <property type="entry name" value="L_LDH"/>
    <property type="match status" value="1"/>
</dbReference>
<dbReference type="EC" id="1.1.1.27" evidence="3 7"/>
<comment type="pathway">
    <text evidence="1">Fermentation; pyruvate fermentation to lactate; (S)-lactate from pyruvate: step 1/1.</text>
</comment>
<dbReference type="InterPro" id="IPR018177">
    <property type="entry name" value="L-lactate_DH_AS"/>
</dbReference>
<feature type="active site" description="Proton acceptor" evidence="8">
    <location>
        <position position="181"/>
    </location>
</feature>
<feature type="binding site" evidence="9">
    <location>
        <begin position="12"/>
        <end position="17"/>
    </location>
    <ligand>
        <name>NAD(+)</name>
        <dbReference type="ChEBI" id="CHEBI:57540"/>
    </ligand>
</feature>
<dbReference type="SUPFAM" id="SSF56327">
    <property type="entry name" value="LDH C-terminal domain-like"/>
    <property type="match status" value="1"/>
</dbReference>
<dbReference type="PANTHER" id="PTHR43128">
    <property type="entry name" value="L-2-HYDROXYCARBOXYLATE DEHYDROGENASE (NAD(P)(+))"/>
    <property type="match status" value="1"/>
</dbReference>
<evidence type="ECO:0000259" key="11">
    <source>
        <dbReference type="Pfam" id="PF00056"/>
    </source>
</evidence>
<name>A0A4R1Q7W9_9FIRM</name>
<dbReference type="GO" id="GO:0006089">
    <property type="term" value="P:lactate metabolic process"/>
    <property type="evidence" value="ECO:0007669"/>
    <property type="project" value="TreeGrafter"/>
</dbReference>
<evidence type="ECO:0000313" key="13">
    <source>
        <dbReference type="EMBL" id="TCL37643.1"/>
    </source>
</evidence>
<dbReference type="PANTHER" id="PTHR43128:SF16">
    <property type="entry name" value="L-LACTATE DEHYDROGENASE"/>
    <property type="match status" value="1"/>
</dbReference>
<dbReference type="Pfam" id="PF02866">
    <property type="entry name" value="Ldh_1_C"/>
    <property type="match status" value="1"/>
</dbReference>
<dbReference type="EMBL" id="SLUI01000005">
    <property type="protein sequence ID" value="TCL37643.1"/>
    <property type="molecule type" value="Genomic_DNA"/>
</dbReference>
<dbReference type="UniPathway" id="UPA00554">
    <property type="reaction ID" value="UER00611"/>
</dbReference>
<gene>
    <name evidence="13" type="ORF">EV210_10576</name>
</gene>
<dbReference type="SUPFAM" id="SSF51735">
    <property type="entry name" value="NAD(P)-binding Rossmann-fold domains"/>
    <property type="match status" value="1"/>
</dbReference>
<evidence type="ECO:0000256" key="1">
    <source>
        <dbReference type="ARBA" id="ARBA00004843"/>
    </source>
</evidence>
<comment type="similarity">
    <text evidence="2">Belongs to the LDH/MDH superfamily. LDH family.</text>
</comment>
<keyword evidence="4 10" id="KW-0560">Oxidoreductase</keyword>
<feature type="binding site" evidence="9">
    <location>
        <begin position="124"/>
        <end position="126"/>
    </location>
    <ligand>
        <name>NAD(+)</name>
        <dbReference type="ChEBI" id="CHEBI:57540"/>
    </ligand>
</feature>
<feature type="binding site" evidence="9">
    <location>
        <position position="37"/>
    </location>
    <ligand>
        <name>NAD(+)</name>
        <dbReference type="ChEBI" id="CHEBI:57540"/>
    </ligand>
</feature>
<dbReference type="GO" id="GO:0005737">
    <property type="term" value="C:cytoplasm"/>
    <property type="evidence" value="ECO:0007669"/>
    <property type="project" value="UniProtKB-UniRule"/>
</dbReference>
<dbReference type="PRINTS" id="PR00086">
    <property type="entry name" value="LLDHDRGNASE"/>
</dbReference>
<protein>
    <recommendedName>
        <fullName evidence="3 7">L-lactate dehydrogenase</fullName>
        <ecNumber evidence="3 7">1.1.1.27</ecNumber>
    </recommendedName>
</protein>
<dbReference type="InterPro" id="IPR011304">
    <property type="entry name" value="L-lactate_DH"/>
</dbReference>
<evidence type="ECO:0000313" key="14">
    <source>
        <dbReference type="Proteomes" id="UP000295063"/>
    </source>
</evidence>
<evidence type="ECO:0000256" key="10">
    <source>
        <dbReference type="RuleBase" id="RU003369"/>
    </source>
</evidence>
<dbReference type="Proteomes" id="UP000295063">
    <property type="component" value="Unassembled WGS sequence"/>
</dbReference>
<feature type="domain" description="Lactate/malate dehydrogenase N-terminal" evidence="11">
    <location>
        <begin position="6"/>
        <end position="148"/>
    </location>
</feature>
<dbReference type="GO" id="GO:0006096">
    <property type="term" value="P:glycolytic process"/>
    <property type="evidence" value="ECO:0007669"/>
    <property type="project" value="UniProtKB-UniRule"/>
</dbReference>